<dbReference type="EMBL" id="CM055729">
    <property type="protein sequence ID" value="KAJ8015444.1"/>
    <property type="molecule type" value="Genomic_DNA"/>
</dbReference>
<comment type="caution">
    <text evidence="1">The sequence shown here is derived from an EMBL/GenBank/DDBJ whole genome shotgun (WGS) entry which is preliminary data.</text>
</comment>
<gene>
    <name evidence="1" type="ORF">DPEC_G00026180</name>
</gene>
<protein>
    <submittedName>
        <fullName evidence="1">Uncharacterized protein</fullName>
    </submittedName>
</protein>
<keyword evidence="2" id="KW-1185">Reference proteome</keyword>
<sequence length="198" mass="21991">MDQVKEQRPFCSLSQSQRGRERDRETDLERHYTAPSTEREVPCRVPTQKSYNSSETLQAYDHDPARLLFSCRVQETAHPDPSDYCRPGQAFSLRHLGICEPSTRRGLAISSETGLSHPLSNYSRGTVPSENNEPASPERTMAIWGRGAKSDQNFCLSSRSNSALTLTDTEMDNKSDNEIGLIVNINVRIGTCPATTGG</sequence>
<proteinExistence type="predicted"/>
<accession>A0ACC2HHE7</accession>
<organism evidence="1 2">
    <name type="scientific">Dallia pectoralis</name>
    <name type="common">Alaska blackfish</name>
    <dbReference type="NCBI Taxonomy" id="75939"/>
    <lineage>
        <taxon>Eukaryota</taxon>
        <taxon>Metazoa</taxon>
        <taxon>Chordata</taxon>
        <taxon>Craniata</taxon>
        <taxon>Vertebrata</taxon>
        <taxon>Euteleostomi</taxon>
        <taxon>Actinopterygii</taxon>
        <taxon>Neopterygii</taxon>
        <taxon>Teleostei</taxon>
        <taxon>Protacanthopterygii</taxon>
        <taxon>Esociformes</taxon>
        <taxon>Umbridae</taxon>
        <taxon>Dallia</taxon>
    </lineage>
</organism>
<evidence type="ECO:0000313" key="2">
    <source>
        <dbReference type="Proteomes" id="UP001157502"/>
    </source>
</evidence>
<reference evidence="1" key="1">
    <citation type="submission" date="2021-05" db="EMBL/GenBank/DDBJ databases">
        <authorList>
            <person name="Pan Q."/>
            <person name="Jouanno E."/>
            <person name="Zahm M."/>
            <person name="Klopp C."/>
            <person name="Cabau C."/>
            <person name="Louis A."/>
            <person name="Berthelot C."/>
            <person name="Parey E."/>
            <person name="Roest Crollius H."/>
            <person name="Montfort J."/>
            <person name="Robinson-Rechavi M."/>
            <person name="Bouchez O."/>
            <person name="Lampietro C."/>
            <person name="Lopez Roques C."/>
            <person name="Donnadieu C."/>
            <person name="Postlethwait J."/>
            <person name="Bobe J."/>
            <person name="Dillon D."/>
            <person name="Chandos A."/>
            <person name="von Hippel F."/>
            <person name="Guiguen Y."/>
        </authorList>
    </citation>
    <scope>NUCLEOTIDE SEQUENCE</scope>
    <source>
        <strain evidence="1">YG-Jan2019</strain>
    </source>
</reference>
<dbReference type="Proteomes" id="UP001157502">
    <property type="component" value="Chromosome 2"/>
</dbReference>
<name>A0ACC2HHE7_DALPE</name>
<evidence type="ECO:0000313" key="1">
    <source>
        <dbReference type="EMBL" id="KAJ8015444.1"/>
    </source>
</evidence>